<feature type="region of interest" description="Disordered" evidence="1">
    <location>
        <begin position="1"/>
        <end position="40"/>
    </location>
</feature>
<reference evidence="2 3" key="1">
    <citation type="submission" date="2015-09" db="EMBL/GenBank/DDBJ databases">
        <title>Draft genome of a European isolate of the apple canker pathogen Neonectria ditissima.</title>
        <authorList>
            <person name="Gomez-Cortecero A."/>
            <person name="Harrison R.J."/>
            <person name="Armitage A.D."/>
        </authorList>
    </citation>
    <scope>NUCLEOTIDE SEQUENCE [LARGE SCALE GENOMIC DNA]</scope>
    <source>
        <strain evidence="2 3">R09/05</strain>
    </source>
</reference>
<evidence type="ECO:0000313" key="3">
    <source>
        <dbReference type="Proteomes" id="UP000050424"/>
    </source>
</evidence>
<sequence length="131" mass="14735">MSSSLVPQLRAEDEKDKDKDEDWDEGRDEGRDEDKDEAGAVEVMESLRPILTLENIIFIPLRALAPTTTSSSSADLASRTTMWSSSRSIPLQAIISSSLTPQRRAEDEKDEKDEYKYEVEVIEAAKAIKLF</sequence>
<evidence type="ECO:0000256" key="1">
    <source>
        <dbReference type="SAM" id="MobiDB-lite"/>
    </source>
</evidence>
<dbReference type="AlphaFoldDB" id="A0A0P7B116"/>
<feature type="compositionally biased region" description="Basic and acidic residues" evidence="1">
    <location>
        <begin position="10"/>
        <end position="20"/>
    </location>
</feature>
<gene>
    <name evidence="2" type="ORF">AK830_g6823</name>
</gene>
<comment type="caution">
    <text evidence="2">The sequence shown here is derived from an EMBL/GenBank/DDBJ whole genome shotgun (WGS) entry which is preliminary data.</text>
</comment>
<proteinExistence type="predicted"/>
<organism evidence="2 3">
    <name type="scientific">Neonectria ditissima</name>
    <dbReference type="NCBI Taxonomy" id="78410"/>
    <lineage>
        <taxon>Eukaryota</taxon>
        <taxon>Fungi</taxon>
        <taxon>Dikarya</taxon>
        <taxon>Ascomycota</taxon>
        <taxon>Pezizomycotina</taxon>
        <taxon>Sordariomycetes</taxon>
        <taxon>Hypocreomycetidae</taxon>
        <taxon>Hypocreales</taxon>
        <taxon>Nectriaceae</taxon>
        <taxon>Neonectria</taxon>
    </lineage>
</organism>
<dbReference type="EMBL" id="LKCW01000099">
    <property type="protein sequence ID" value="KPM39722.1"/>
    <property type="molecule type" value="Genomic_DNA"/>
</dbReference>
<dbReference type="Proteomes" id="UP000050424">
    <property type="component" value="Unassembled WGS sequence"/>
</dbReference>
<keyword evidence="3" id="KW-1185">Reference proteome</keyword>
<evidence type="ECO:0000313" key="2">
    <source>
        <dbReference type="EMBL" id="KPM39722.1"/>
    </source>
</evidence>
<protein>
    <submittedName>
        <fullName evidence="2">Uncharacterized protein</fullName>
    </submittedName>
</protein>
<accession>A0A0P7B116</accession>
<name>A0A0P7B116_9HYPO</name>